<name>A0A1U7TEC5_CARSF</name>
<keyword evidence="6" id="KW-0675">Receptor</keyword>
<protein>
    <recommendedName>
        <fullName evidence="3">CB1 cannabinoid receptor-interacting protein 1</fullName>
    </recommendedName>
</protein>
<accession>A0A1U7TEC5</accession>
<dbReference type="GO" id="GO:0031718">
    <property type="term" value="F:type 1 cannabinoid receptor binding"/>
    <property type="evidence" value="ECO:0007669"/>
    <property type="project" value="TreeGrafter"/>
</dbReference>
<dbReference type="PANTHER" id="PTHR31952">
    <property type="entry name" value="CB1 CANNABINOID RECEPTOR-INTERACTING PROTEIN 1"/>
    <property type="match status" value="1"/>
</dbReference>
<dbReference type="STRING" id="1868482.ENSTSYP00000027294"/>
<evidence type="ECO:0000256" key="3">
    <source>
        <dbReference type="ARBA" id="ARBA00015651"/>
    </source>
</evidence>
<dbReference type="AlphaFoldDB" id="A0A1U7TEC5"/>
<evidence type="ECO:0000256" key="1">
    <source>
        <dbReference type="ARBA" id="ARBA00003884"/>
    </source>
</evidence>
<dbReference type="GeneID" id="103260353"/>
<dbReference type="PANTHER" id="PTHR31952:SF1">
    <property type="entry name" value="CB1 CANNABINOID RECEPTOR-INTERACTING PROTEIN 1"/>
    <property type="match status" value="1"/>
</dbReference>
<evidence type="ECO:0000313" key="6">
    <source>
        <dbReference type="RefSeq" id="XP_008056195.1"/>
    </source>
</evidence>
<comment type="function">
    <text evidence="1">Suppresses cannabinoid receptor CNR1-mediated tonic inhibition of voltage-gated calcium channels.</text>
</comment>
<evidence type="ECO:0000313" key="5">
    <source>
        <dbReference type="Proteomes" id="UP000189704"/>
    </source>
</evidence>
<dbReference type="CTD" id="25927"/>
<dbReference type="GO" id="GO:0005886">
    <property type="term" value="C:plasma membrane"/>
    <property type="evidence" value="ECO:0007669"/>
    <property type="project" value="TreeGrafter"/>
</dbReference>
<reference evidence="6" key="1">
    <citation type="submission" date="2025-08" db="UniProtKB">
        <authorList>
            <consortium name="RefSeq"/>
        </authorList>
    </citation>
    <scope>IDENTIFICATION</scope>
</reference>
<dbReference type="Pfam" id="PF15043">
    <property type="entry name" value="CNRIP1"/>
    <property type="match status" value="1"/>
</dbReference>
<keyword evidence="5" id="KW-1185">Reference proteome</keyword>
<evidence type="ECO:0000256" key="2">
    <source>
        <dbReference type="ARBA" id="ARBA00007288"/>
    </source>
</evidence>
<dbReference type="Proteomes" id="UP000189704">
    <property type="component" value="Unplaced"/>
</dbReference>
<organism evidence="5 6">
    <name type="scientific">Carlito syrichta</name>
    <name type="common">Philippine tarsier</name>
    <name type="synonym">Tarsius syrichta</name>
    <dbReference type="NCBI Taxonomy" id="1868482"/>
    <lineage>
        <taxon>Eukaryota</taxon>
        <taxon>Metazoa</taxon>
        <taxon>Chordata</taxon>
        <taxon>Craniata</taxon>
        <taxon>Vertebrata</taxon>
        <taxon>Euteleostomi</taxon>
        <taxon>Mammalia</taxon>
        <taxon>Eutheria</taxon>
        <taxon>Euarchontoglires</taxon>
        <taxon>Primates</taxon>
        <taxon>Haplorrhini</taxon>
        <taxon>Tarsiiformes</taxon>
        <taxon>Tarsiidae</taxon>
        <taxon>Carlito</taxon>
    </lineage>
</organism>
<sequence length="249" mass="27488">MTTESFGPKPSVAHSPLWMEVRLPSAISPKFWKDSYFLKFKSPASGFLARFPSPCALSALSRLAGVGSSSKSPHPLVGLGAIRIAGDLAPACGGRWLAAPSQSLPNLLSSSRPGLFEEEPASPLPQQKGIVANFYHIWSTQVHCRNISIGGVLVPLELKSKEPDGDRIVYTGTYDTEGVAPTKSGERQPIQITMPFTDIGTFETVWQVKFYNYHKRDHCQWGSPFSVIEYECKPNETRSLMWVNKESFL</sequence>
<dbReference type="KEGG" id="csyr:103260353"/>
<proteinExistence type="inferred from homology"/>
<comment type="subunit">
    <text evidence="4">Interacts with the cannabinoid receptor CNR1 (via C-terminus). Does not interact with cannabinoid receptor CNR2.</text>
</comment>
<gene>
    <name evidence="6" type="primary">CNRIP1</name>
</gene>
<comment type="similarity">
    <text evidence="2">Belongs to the CNRIP family.</text>
</comment>
<dbReference type="OrthoDB" id="5920443at2759"/>
<dbReference type="RefSeq" id="XP_008056195.1">
    <property type="nucleotide sequence ID" value="XM_008058004.1"/>
</dbReference>
<evidence type="ECO:0000256" key="4">
    <source>
        <dbReference type="ARBA" id="ARBA00026030"/>
    </source>
</evidence>
<dbReference type="InterPro" id="IPR029204">
    <property type="entry name" value="CNRIP1"/>
</dbReference>